<evidence type="ECO:0000256" key="5">
    <source>
        <dbReference type="ARBA" id="ARBA00022989"/>
    </source>
</evidence>
<protein>
    <submittedName>
        <fullName evidence="9 10">MFS family arabinose efflux permease</fullName>
    </submittedName>
</protein>
<dbReference type="OrthoDB" id="3285778at2"/>
<comment type="caution">
    <text evidence="9">The sequence shown here is derived from an EMBL/GenBank/DDBJ whole genome shotgun (WGS) entry which is preliminary data.</text>
</comment>
<dbReference type="InterPro" id="IPR050171">
    <property type="entry name" value="MFS_Transporters"/>
</dbReference>
<dbReference type="GO" id="GO:0022857">
    <property type="term" value="F:transmembrane transporter activity"/>
    <property type="evidence" value="ECO:0007669"/>
    <property type="project" value="InterPro"/>
</dbReference>
<dbReference type="PROSITE" id="PS50850">
    <property type="entry name" value="MFS"/>
    <property type="match status" value="1"/>
</dbReference>
<evidence type="ECO:0000259" key="8">
    <source>
        <dbReference type="PROSITE" id="PS50850"/>
    </source>
</evidence>
<keyword evidence="3" id="KW-1003">Cell membrane</keyword>
<keyword evidence="2" id="KW-0813">Transport</keyword>
<keyword evidence="12" id="KW-1185">Reference proteome</keyword>
<sequence>MGTALRGRSRALGRFGALTGTARLLVLSQLLFNIGFFLVLPYLAGHLADDLGLAGWLVGLVLGVRTFSQQGMFAVGGVLTDRFGAKPLILAGCLVRAAGFGVLAAATALPTVLCGVMLVGFAGALFSPAAEASLAREAGPDARADTFAIRSMAGEVGTVIGPLLGVVLSASFPATCVIGAVLFVLIALLHLRFLPRRPGEHRDEGIFDGWREVFGNRAFLLFAAGYSAYLVSYNQLYLGLPAELHRVGAPDQVLGLLFALASALVVFGQLPTTGLARRLLGRDRALVVGFSVLALAFGVVALRPPGLVGATAFVVLLIFGQMLVVPFAMELVPMLAGDRRLGAHFGVLASAGGVAVLVGSTASGALLEHGRVAWLLLGLLPLAGACVMAFAGRRRAHLS</sequence>
<organism evidence="9 11">
    <name type="scientific">Lentzea atacamensis</name>
    <dbReference type="NCBI Taxonomy" id="531938"/>
    <lineage>
        <taxon>Bacteria</taxon>
        <taxon>Bacillati</taxon>
        <taxon>Actinomycetota</taxon>
        <taxon>Actinomycetes</taxon>
        <taxon>Pseudonocardiales</taxon>
        <taxon>Pseudonocardiaceae</taxon>
        <taxon>Lentzea</taxon>
    </lineage>
</organism>
<feature type="domain" description="Major facilitator superfamily (MFS) profile" evidence="8">
    <location>
        <begin position="21"/>
        <end position="396"/>
    </location>
</feature>
<dbReference type="PANTHER" id="PTHR23517:SF2">
    <property type="entry name" value="MULTIDRUG RESISTANCE PROTEIN MDTH"/>
    <property type="match status" value="1"/>
</dbReference>
<proteinExistence type="predicted"/>
<dbReference type="RefSeq" id="WP_109636410.1">
    <property type="nucleotide sequence ID" value="NZ_QGHB01000003.1"/>
</dbReference>
<feature type="transmembrane region" description="Helical" evidence="7">
    <location>
        <begin position="285"/>
        <end position="302"/>
    </location>
</feature>
<evidence type="ECO:0000256" key="1">
    <source>
        <dbReference type="ARBA" id="ARBA00004651"/>
    </source>
</evidence>
<gene>
    <name evidence="10" type="ORF">C8D87_1011133</name>
    <name evidence="9" type="ORF">C8D88_103631</name>
</gene>
<evidence type="ECO:0000256" key="6">
    <source>
        <dbReference type="ARBA" id="ARBA00023136"/>
    </source>
</evidence>
<comment type="subcellular location">
    <subcellularLocation>
        <location evidence="1">Cell membrane</location>
        <topology evidence="1">Multi-pass membrane protein</topology>
    </subcellularLocation>
</comment>
<feature type="transmembrane region" description="Helical" evidence="7">
    <location>
        <begin position="341"/>
        <end position="366"/>
    </location>
</feature>
<evidence type="ECO:0000313" key="11">
    <source>
        <dbReference type="Proteomes" id="UP000246005"/>
    </source>
</evidence>
<feature type="transmembrane region" description="Helical" evidence="7">
    <location>
        <begin position="56"/>
        <end position="79"/>
    </location>
</feature>
<dbReference type="InterPro" id="IPR011701">
    <property type="entry name" value="MFS"/>
</dbReference>
<dbReference type="InterPro" id="IPR036259">
    <property type="entry name" value="MFS_trans_sf"/>
</dbReference>
<accession>A0A316I589</accession>
<feature type="transmembrane region" description="Helical" evidence="7">
    <location>
        <begin position="100"/>
        <end position="126"/>
    </location>
</feature>
<dbReference type="PANTHER" id="PTHR23517">
    <property type="entry name" value="RESISTANCE PROTEIN MDTM, PUTATIVE-RELATED-RELATED"/>
    <property type="match status" value="1"/>
</dbReference>
<feature type="transmembrane region" description="Helical" evidence="7">
    <location>
        <begin position="372"/>
        <end position="391"/>
    </location>
</feature>
<feature type="transmembrane region" description="Helical" evidence="7">
    <location>
        <begin position="308"/>
        <end position="329"/>
    </location>
</feature>
<dbReference type="GO" id="GO:0005886">
    <property type="term" value="C:plasma membrane"/>
    <property type="evidence" value="ECO:0007669"/>
    <property type="project" value="UniProtKB-SubCell"/>
</dbReference>
<dbReference type="Proteomes" id="UP000248714">
    <property type="component" value="Unassembled WGS sequence"/>
</dbReference>
<feature type="transmembrane region" description="Helical" evidence="7">
    <location>
        <begin position="21"/>
        <end position="44"/>
    </location>
</feature>
<dbReference type="SUPFAM" id="SSF103473">
    <property type="entry name" value="MFS general substrate transporter"/>
    <property type="match status" value="1"/>
</dbReference>
<name>A0A316I589_9PSEU</name>
<dbReference type="Gene3D" id="1.20.1250.20">
    <property type="entry name" value="MFS general substrate transporter like domains"/>
    <property type="match status" value="1"/>
</dbReference>
<feature type="transmembrane region" description="Helical" evidence="7">
    <location>
        <begin position="214"/>
        <end position="233"/>
    </location>
</feature>
<evidence type="ECO:0000256" key="2">
    <source>
        <dbReference type="ARBA" id="ARBA00022448"/>
    </source>
</evidence>
<keyword evidence="4 7" id="KW-0812">Transmembrane</keyword>
<keyword evidence="5 7" id="KW-1133">Transmembrane helix</keyword>
<evidence type="ECO:0000313" key="12">
    <source>
        <dbReference type="Proteomes" id="UP000248714"/>
    </source>
</evidence>
<evidence type="ECO:0000313" key="9">
    <source>
        <dbReference type="EMBL" id="PWK88435.1"/>
    </source>
</evidence>
<dbReference type="Proteomes" id="UP000246005">
    <property type="component" value="Unassembled WGS sequence"/>
</dbReference>
<dbReference type="EMBL" id="QLTT01000001">
    <property type="protein sequence ID" value="RAS70832.1"/>
    <property type="molecule type" value="Genomic_DNA"/>
</dbReference>
<dbReference type="AlphaFoldDB" id="A0A316I589"/>
<dbReference type="EMBL" id="QGHB01000003">
    <property type="protein sequence ID" value="PWK88435.1"/>
    <property type="molecule type" value="Genomic_DNA"/>
</dbReference>
<evidence type="ECO:0000256" key="3">
    <source>
        <dbReference type="ARBA" id="ARBA00022475"/>
    </source>
</evidence>
<reference evidence="9 11" key="1">
    <citation type="submission" date="2018-05" db="EMBL/GenBank/DDBJ databases">
        <title>Genomic Encyclopedia of Type Strains, Phase IV (KMG-IV): sequencing the most valuable type-strain genomes for metagenomic binning, comparative biology and taxonomic classification.</title>
        <authorList>
            <person name="Goeker M."/>
        </authorList>
    </citation>
    <scope>NUCLEOTIDE SEQUENCE [LARGE SCALE GENOMIC DNA]</scope>
    <source>
        <strain evidence="10 12">DSM 45479</strain>
        <strain evidence="9 11">DSM 45480</strain>
    </source>
</reference>
<evidence type="ECO:0000313" key="10">
    <source>
        <dbReference type="EMBL" id="RAS70832.1"/>
    </source>
</evidence>
<feature type="transmembrane region" description="Helical" evidence="7">
    <location>
        <begin position="253"/>
        <end position="273"/>
    </location>
</feature>
<evidence type="ECO:0000256" key="7">
    <source>
        <dbReference type="SAM" id="Phobius"/>
    </source>
</evidence>
<dbReference type="InterPro" id="IPR020846">
    <property type="entry name" value="MFS_dom"/>
</dbReference>
<evidence type="ECO:0000256" key="4">
    <source>
        <dbReference type="ARBA" id="ARBA00022692"/>
    </source>
</evidence>
<feature type="transmembrane region" description="Helical" evidence="7">
    <location>
        <begin position="172"/>
        <end position="193"/>
    </location>
</feature>
<keyword evidence="6 7" id="KW-0472">Membrane</keyword>
<dbReference type="Pfam" id="PF07690">
    <property type="entry name" value="MFS_1"/>
    <property type="match status" value="1"/>
</dbReference>